<dbReference type="OrthoDB" id="442352at2759"/>
<organism evidence="1 2">
    <name type="scientific">Symbiodinium necroappetens</name>
    <dbReference type="NCBI Taxonomy" id="1628268"/>
    <lineage>
        <taxon>Eukaryota</taxon>
        <taxon>Sar</taxon>
        <taxon>Alveolata</taxon>
        <taxon>Dinophyceae</taxon>
        <taxon>Suessiales</taxon>
        <taxon>Symbiodiniaceae</taxon>
        <taxon>Symbiodinium</taxon>
    </lineage>
</organism>
<accession>A0A812PI00</accession>
<name>A0A812PI00_9DINO</name>
<evidence type="ECO:0000313" key="2">
    <source>
        <dbReference type="Proteomes" id="UP000601435"/>
    </source>
</evidence>
<protein>
    <submittedName>
        <fullName evidence="1">SAC1 protein</fullName>
    </submittedName>
</protein>
<keyword evidence="2" id="KW-1185">Reference proteome</keyword>
<proteinExistence type="predicted"/>
<sequence length="176" mass="19656">METLNESYLADGENRCSQMLKLLEDPELASPILSRSASRSGSGILESAQPLLSNTSRRHSRLLLPILDKHTRGNDSPTDLKRLPSGVYAWQQPIEIIWVSVQSPEALVFACLVGLALALWRLHPTAELDGYSYFTMFVTLEALYLLLKQYQADVVLISSTLLLRLVGALDNDRDAW</sequence>
<comment type="caution">
    <text evidence="1">The sequence shown here is derived from an EMBL/GenBank/DDBJ whole genome shotgun (WGS) entry which is preliminary data.</text>
</comment>
<dbReference type="Proteomes" id="UP000601435">
    <property type="component" value="Unassembled WGS sequence"/>
</dbReference>
<dbReference type="EMBL" id="CAJNJA010014738">
    <property type="protein sequence ID" value="CAE7348873.1"/>
    <property type="molecule type" value="Genomic_DNA"/>
</dbReference>
<evidence type="ECO:0000313" key="1">
    <source>
        <dbReference type="EMBL" id="CAE7348873.1"/>
    </source>
</evidence>
<gene>
    <name evidence="1" type="primary">SAC1</name>
    <name evidence="1" type="ORF">SNEC2469_LOCUS9042</name>
</gene>
<reference evidence="1" key="1">
    <citation type="submission" date="2021-02" db="EMBL/GenBank/DDBJ databases">
        <authorList>
            <person name="Dougan E. K."/>
            <person name="Rhodes N."/>
            <person name="Thang M."/>
            <person name="Chan C."/>
        </authorList>
    </citation>
    <scope>NUCLEOTIDE SEQUENCE</scope>
</reference>
<dbReference type="AlphaFoldDB" id="A0A812PI00"/>
<feature type="non-terminal residue" evidence="1">
    <location>
        <position position="176"/>
    </location>
</feature>